<keyword evidence="1" id="KW-0812">Transmembrane</keyword>
<sequence length="143" mass="15145">MPRAAWIVLCIVGIAIVVSAALLVLVPGPGGGPAQFVSENVQVLRPPVNGTVLKNFTAVGEARGTWYFEASFPVQVRDPENNLVGQGIAQAEADWMTTGWVPFTAPVTVENYSGPATLIFMKDNPSGLPENEDAVEFPIVIGP</sequence>
<feature type="transmembrane region" description="Helical" evidence="1">
    <location>
        <begin position="6"/>
        <end position="26"/>
    </location>
</feature>
<evidence type="ECO:0000256" key="1">
    <source>
        <dbReference type="SAM" id="Phobius"/>
    </source>
</evidence>
<reference evidence="3 4" key="1">
    <citation type="journal article" date="2015" name="Nature">
        <title>rRNA introns, odd ribosomes, and small enigmatic genomes across a large radiation of phyla.</title>
        <authorList>
            <person name="Brown C.T."/>
            <person name="Hug L.A."/>
            <person name="Thomas B.C."/>
            <person name="Sharon I."/>
            <person name="Castelle C.J."/>
            <person name="Singh A."/>
            <person name="Wilkins M.J."/>
            <person name="Williams K.H."/>
            <person name="Banfield J.F."/>
        </authorList>
    </citation>
    <scope>NUCLEOTIDE SEQUENCE [LARGE SCALE GENOMIC DNA]</scope>
</reference>
<protein>
    <recommendedName>
        <fullName evidence="2">Bacterial spore germination immunoglobulin-like domain-containing protein</fullName>
    </recommendedName>
</protein>
<feature type="domain" description="Bacterial spore germination immunoglobulin-like" evidence="2">
    <location>
        <begin position="40"/>
        <end position="126"/>
    </location>
</feature>
<keyword evidence="1" id="KW-1133">Transmembrane helix</keyword>
<dbReference type="Proteomes" id="UP000034789">
    <property type="component" value="Unassembled WGS sequence"/>
</dbReference>
<accession>A0A0G1YSX4</accession>
<keyword evidence="1" id="KW-0472">Membrane</keyword>
<evidence type="ECO:0000313" key="3">
    <source>
        <dbReference type="EMBL" id="KKW46361.1"/>
    </source>
</evidence>
<name>A0A0G1YSX4_9BACT</name>
<organism evidence="3 4">
    <name type="scientific">Candidatus Kaiserbacteria bacterium GW2011_GWA2_58_9</name>
    <dbReference type="NCBI Taxonomy" id="1618672"/>
    <lineage>
        <taxon>Bacteria</taxon>
        <taxon>Candidatus Kaiseribacteriota</taxon>
    </lineage>
</organism>
<proteinExistence type="predicted"/>
<dbReference type="AlphaFoldDB" id="A0A0G1YSX4"/>
<dbReference type="Pfam" id="PF10648">
    <property type="entry name" value="Gmad2"/>
    <property type="match status" value="1"/>
</dbReference>
<evidence type="ECO:0000259" key="2">
    <source>
        <dbReference type="Pfam" id="PF10648"/>
    </source>
</evidence>
<dbReference type="EMBL" id="LCSD01000029">
    <property type="protein sequence ID" value="KKW46361.1"/>
    <property type="molecule type" value="Genomic_DNA"/>
</dbReference>
<gene>
    <name evidence="3" type="ORF">UY98_C0029G0003</name>
</gene>
<dbReference type="InterPro" id="IPR018911">
    <property type="entry name" value="Gmad2_Ig-like_dom"/>
</dbReference>
<comment type="caution">
    <text evidence="3">The sequence shown here is derived from an EMBL/GenBank/DDBJ whole genome shotgun (WGS) entry which is preliminary data.</text>
</comment>
<evidence type="ECO:0000313" key="4">
    <source>
        <dbReference type="Proteomes" id="UP000034789"/>
    </source>
</evidence>